<evidence type="ECO:0000259" key="4">
    <source>
        <dbReference type="Pfam" id="PF00881"/>
    </source>
</evidence>
<protein>
    <submittedName>
        <fullName evidence="5">Nitroreductase</fullName>
    </submittedName>
</protein>
<accession>A0A4R3YKX4</accession>
<dbReference type="Pfam" id="PF00881">
    <property type="entry name" value="Nitroreductase"/>
    <property type="match status" value="1"/>
</dbReference>
<comment type="caution">
    <text evidence="5">The sequence shown here is derived from an EMBL/GenBank/DDBJ whole genome shotgun (WGS) entry which is preliminary data.</text>
</comment>
<dbReference type="EMBL" id="SMCQ01000025">
    <property type="protein sequence ID" value="TCV92916.1"/>
    <property type="molecule type" value="Genomic_DNA"/>
</dbReference>
<evidence type="ECO:0000313" key="6">
    <source>
        <dbReference type="Proteomes" id="UP000295515"/>
    </source>
</evidence>
<keyword evidence="2" id="KW-0288">FMN</keyword>
<name>A0A4R3YKX4_9FIRM</name>
<dbReference type="InterPro" id="IPR000415">
    <property type="entry name" value="Nitroreductase-like"/>
</dbReference>
<dbReference type="SUPFAM" id="SSF55469">
    <property type="entry name" value="FMN-dependent nitroreductase-like"/>
    <property type="match status" value="1"/>
</dbReference>
<dbReference type="Gene3D" id="3.40.109.10">
    <property type="entry name" value="NADH Oxidase"/>
    <property type="match status" value="1"/>
</dbReference>
<reference evidence="5 6" key="1">
    <citation type="submission" date="2019-03" db="EMBL/GenBank/DDBJ databases">
        <title>Genomic Encyclopedia of Type Strains, Phase IV (KMG-IV): sequencing the most valuable type-strain genomes for metagenomic binning, comparative biology and taxonomic classification.</title>
        <authorList>
            <person name="Goeker M."/>
        </authorList>
    </citation>
    <scope>NUCLEOTIDE SEQUENCE [LARGE SCALE GENOMIC DNA]</scope>
    <source>
        <strain evidence="5 6">DSM 29487</strain>
    </source>
</reference>
<dbReference type="GO" id="GO:0016491">
    <property type="term" value="F:oxidoreductase activity"/>
    <property type="evidence" value="ECO:0007669"/>
    <property type="project" value="UniProtKB-KW"/>
</dbReference>
<evidence type="ECO:0000256" key="1">
    <source>
        <dbReference type="ARBA" id="ARBA00022630"/>
    </source>
</evidence>
<dbReference type="PANTHER" id="PTHR23026">
    <property type="entry name" value="NADPH NITROREDUCTASE"/>
    <property type="match status" value="1"/>
</dbReference>
<feature type="domain" description="Nitroreductase" evidence="4">
    <location>
        <begin position="7"/>
        <end position="174"/>
    </location>
</feature>
<proteinExistence type="predicted"/>
<organism evidence="5 6">
    <name type="scientific">Longibaculum muris</name>
    <dbReference type="NCBI Taxonomy" id="1796628"/>
    <lineage>
        <taxon>Bacteria</taxon>
        <taxon>Bacillati</taxon>
        <taxon>Bacillota</taxon>
        <taxon>Erysipelotrichia</taxon>
        <taxon>Erysipelotrichales</taxon>
        <taxon>Coprobacillaceae</taxon>
        <taxon>Longibaculum</taxon>
    </lineage>
</organism>
<dbReference type="Proteomes" id="UP000295515">
    <property type="component" value="Unassembled WGS sequence"/>
</dbReference>
<evidence type="ECO:0000313" key="5">
    <source>
        <dbReference type="EMBL" id="TCV92916.1"/>
    </source>
</evidence>
<dbReference type="GeneID" id="98916414"/>
<dbReference type="PANTHER" id="PTHR23026:SF90">
    <property type="entry name" value="IODOTYROSINE DEIODINASE 1"/>
    <property type="match status" value="1"/>
</dbReference>
<keyword evidence="6" id="KW-1185">Reference proteome</keyword>
<dbReference type="InterPro" id="IPR029479">
    <property type="entry name" value="Nitroreductase"/>
</dbReference>
<evidence type="ECO:0000256" key="2">
    <source>
        <dbReference type="ARBA" id="ARBA00022643"/>
    </source>
</evidence>
<sequence length="197" mass="23081">MEFNEVIKKRRMTREFSNKEVQYCDIEAIIEAGSLAPTCNHLRQWDFVIIDDRMIINILAKCVKNYSSSASKPKNPYEDMCNYAFPRQQSMIEEAQFIILPIIKENSLYKATNMFSLMHFADTWCAIENMFLKATELGLGCSMHVPSMEEQNNIFNLIKCKKGYALTCIIGIGYPSETAYYPEEIEFDRKRIHRNRW</sequence>
<dbReference type="RefSeq" id="WP_066443811.1">
    <property type="nucleotide sequence ID" value="NZ_JANKBF010000001.1"/>
</dbReference>
<dbReference type="AlphaFoldDB" id="A0A4R3YKX4"/>
<dbReference type="InterPro" id="IPR050627">
    <property type="entry name" value="Nitroreductase/BluB"/>
</dbReference>
<evidence type="ECO:0000256" key="3">
    <source>
        <dbReference type="ARBA" id="ARBA00023002"/>
    </source>
</evidence>
<gene>
    <name evidence="5" type="ORF">EDD60_1254</name>
</gene>
<keyword evidence="3" id="KW-0560">Oxidoreductase</keyword>
<keyword evidence="1" id="KW-0285">Flavoprotein</keyword>